<dbReference type="GO" id="GO:0004821">
    <property type="term" value="F:histidine-tRNA ligase activity"/>
    <property type="evidence" value="ECO:0007669"/>
    <property type="project" value="TreeGrafter"/>
</dbReference>
<accession>A0A8H5UK86</accession>
<dbReference type="GeneID" id="59309577"/>
<dbReference type="GO" id="GO:0006427">
    <property type="term" value="P:histidyl-tRNA aminoacylation"/>
    <property type="evidence" value="ECO:0007669"/>
    <property type="project" value="TreeGrafter"/>
</dbReference>
<protein>
    <submittedName>
        <fullName evidence="1">Histidine-tRNA ligase mitochondrial</fullName>
    </submittedName>
</protein>
<name>A0A8H5UK86_GIBSU</name>
<dbReference type="GO" id="GO:0003723">
    <property type="term" value="F:RNA binding"/>
    <property type="evidence" value="ECO:0007669"/>
    <property type="project" value="TreeGrafter"/>
</dbReference>
<proteinExistence type="predicted"/>
<dbReference type="EMBL" id="JAAOAV010000177">
    <property type="protein sequence ID" value="KAF5591992.1"/>
    <property type="molecule type" value="Genomic_DNA"/>
</dbReference>
<dbReference type="PANTHER" id="PTHR11476">
    <property type="entry name" value="HISTIDYL-TRNA SYNTHETASE"/>
    <property type="match status" value="1"/>
</dbReference>
<keyword evidence="1" id="KW-0436">Ligase</keyword>
<dbReference type="InterPro" id="IPR045864">
    <property type="entry name" value="aa-tRNA-synth_II/BPL/LPL"/>
</dbReference>
<evidence type="ECO:0000313" key="1">
    <source>
        <dbReference type="EMBL" id="KAF5591992.1"/>
    </source>
</evidence>
<comment type="caution">
    <text evidence="1">The sequence shown here is derived from an EMBL/GenBank/DDBJ whole genome shotgun (WGS) entry which is preliminary data.</text>
</comment>
<dbReference type="PANTHER" id="PTHR11476:SF7">
    <property type="entry name" value="HISTIDINE--TRNA LIGASE"/>
    <property type="match status" value="1"/>
</dbReference>
<dbReference type="SUPFAM" id="SSF55681">
    <property type="entry name" value="Class II aaRS and biotin synthetases"/>
    <property type="match status" value="1"/>
</dbReference>
<gene>
    <name evidence="1" type="ORF">FSUBG_10296</name>
</gene>
<reference evidence="1 2" key="1">
    <citation type="submission" date="2020-05" db="EMBL/GenBank/DDBJ databases">
        <title>Identification and distribution of gene clusters putatively required for synthesis of sphingolipid metabolism inhibitors in phylogenetically diverse species of the filamentous fungus Fusarium.</title>
        <authorList>
            <person name="Kim H.-S."/>
            <person name="Busman M."/>
            <person name="Brown D.W."/>
            <person name="Divon H."/>
            <person name="Uhlig S."/>
            <person name="Proctor R.H."/>
        </authorList>
    </citation>
    <scope>NUCLEOTIDE SEQUENCE [LARGE SCALE GENOMIC DNA]</scope>
    <source>
        <strain evidence="1 2">NRRL 66333</strain>
    </source>
</reference>
<organism evidence="1 2">
    <name type="scientific">Gibberella subglutinans</name>
    <name type="common">Fusarium subglutinans</name>
    <dbReference type="NCBI Taxonomy" id="42677"/>
    <lineage>
        <taxon>Eukaryota</taxon>
        <taxon>Fungi</taxon>
        <taxon>Dikarya</taxon>
        <taxon>Ascomycota</taxon>
        <taxon>Pezizomycotina</taxon>
        <taxon>Sordariomycetes</taxon>
        <taxon>Hypocreomycetidae</taxon>
        <taxon>Hypocreales</taxon>
        <taxon>Nectriaceae</taxon>
        <taxon>Fusarium</taxon>
        <taxon>Fusarium fujikuroi species complex</taxon>
    </lineage>
</organism>
<dbReference type="AlphaFoldDB" id="A0A8H5UK86"/>
<dbReference type="Gene3D" id="3.30.930.10">
    <property type="entry name" value="Bira Bifunctional Protein, Domain 2"/>
    <property type="match status" value="1"/>
</dbReference>
<dbReference type="OrthoDB" id="1906957at2759"/>
<dbReference type="GO" id="GO:0005829">
    <property type="term" value="C:cytosol"/>
    <property type="evidence" value="ECO:0007669"/>
    <property type="project" value="TreeGrafter"/>
</dbReference>
<sequence>MPQSELKTAKGARDWVGRDLLLRDHIFQTISDVFKRHGGIPLDTPVFELREVLAGKYGEDARLIYNVEDQEGNFYRCAMT</sequence>
<keyword evidence="2" id="KW-1185">Reference proteome</keyword>
<dbReference type="Proteomes" id="UP000547976">
    <property type="component" value="Unassembled WGS sequence"/>
</dbReference>
<evidence type="ECO:0000313" key="2">
    <source>
        <dbReference type="Proteomes" id="UP000547976"/>
    </source>
</evidence>
<dbReference type="RefSeq" id="XP_036534188.1">
    <property type="nucleotide sequence ID" value="XM_036674859.1"/>
</dbReference>
<dbReference type="GO" id="GO:0032543">
    <property type="term" value="P:mitochondrial translation"/>
    <property type="evidence" value="ECO:0007669"/>
    <property type="project" value="TreeGrafter"/>
</dbReference>
<dbReference type="GO" id="GO:0005739">
    <property type="term" value="C:mitochondrion"/>
    <property type="evidence" value="ECO:0007669"/>
    <property type="project" value="TreeGrafter"/>
</dbReference>